<dbReference type="GO" id="GO:0042121">
    <property type="term" value="P:alginic acid biosynthetic process"/>
    <property type="evidence" value="ECO:0007669"/>
    <property type="project" value="InterPro"/>
</dbReference>
<dbReference type="GO" id="GO:0016746">
    <property type="term" value="F:acyltransferase activity"/>
    <property type="evidence" value="ECO:0007669"/>
    <property type="project" value="UniProtKB-KW"/>
</dbReference>
<dbReference type="Pfam" id="PF03062">
    <property type="entry name" value="MBOAT"/>
    <property type="match status" value="1"/>
</dbReference>
<feature type="transmembrane region" description="Helical" evidence="8">
    <location>
        <begin position="44"/>
        <end position="63"/>
    </location>
</feature>
<dbReference type="AlphaFoldDB" id="A0A398CIX3"/>
<dbReference type="PIRSF" id="PIRSF016636">
    <property type="entry name" value="AlgI_DltB"/>
    <property type="match status" value="1"/>
</dbReference>
<feature type="transmembrane region" description="Helical" evidence="8">
    <location>
        <begin position="143"/>
        <end position="163"/>
    </location>
</feature>
<evidence type="ECO:0000313" key="9">
    <source>
        <dbReference type="EMBL" id="RIE02032.1"/>
    </source>
</evidence>
<dbReference type="GO" id="GO:0005886">
    <property type="term" value="C:plasma membrane"/>
    <property type="evidence" value="ECO:0007669"/>
    <property type="project" value="UniProtKB-SubCell"/>
</dbReference>
<organism evidence="9 10">
    <name type="scientific">Cohnella faecalis</name>
    <dbReference type="NCBI Taxonomy" id="2315694"/>
    <lineage>
        <taxon>Bacteria</taxon>
        <taxon>Bacillati</taxon>
        <taxon>Bacillota</taxon>
        <taxon>Bacilli</taxon>
        <taxon>Bacillales</taxon>
        <taxon>Paenibacillaceae</taxon>
        <taxon>Cohnella</taxon>
    </lineage>
</organism>
<keyword evidence="4 8" id="KW-0812">Transmembrane</keyword>
<feature type="transmembrane region" description="Helical" evidence="8">
    <location>
        <begin position="402"/>
        <end position="424"/>
    </location>
</feature>
<keyword evidence="6 7" id="KW-0472">Membrane</keyword>
<dbReference type="InterPro" id="IPR004299">
    <property type="entry name" value="MBOAT_fam"/>
</dbReference>
<evidence type="ECO:0000256" key="8">
    <source>
        <dbReference type="SAM" id="Phobius"/>
    </source>
</evidence>
<evidence type="ECO:0000256" key="2">
    <source>
        <dbReference type="ARBA" id="ARBA00010323"/>
    </source>
</evidence>
<keyword evidence="10" id="KW-1185">Reference proteome</keyword>
<dbReference type="PANTHER" id="PTHR13285">
    <property type="entry name" value="ACYLTRANSFERASE"/>
    <property type="match status" value="1"/>
</dbReference>
<comment type="similarity">
    <text evidence="2 7">Belongs to the membrane-bound acyltransferase family.</text>
</comment>
<evidence type="ECO:0000256" key="5">
    <source>
        <dbReference type="ARBA" id="ARBA00022989"/>
    </source>
</evidence>
<dbReference type="InterPro" id="IPR051085">
    <property type="entry name" value="MB_O-acyltransferase"/>
</dbReference>
<gene>
    <name evidence="9" type="ORF">D3H35_14810</name>
</gene>
<feature type="transmembrane region" description="Helical" evidence="8">
    <location>
        <begin position="113"/>
        <end position="131"/>
    </location>
</feature>
<proteinExistence type="inferred from homology"/>
<dbReference type="InterPro" id="IPR024194">
    <property type="entry name" value="Ac/AlaTfrase_AlgI/DltB"/>
</dbReference>
<reference evidence="9 10" key="1">
    <citation type="submission" date="2018-09" db="EMBL/GenBank/DDBJ databases">
        <title>Cohnella cavernae sp. nov., isolated from a karst cave.</title>
        <authorList>
            <person name="Zhu H."/>
        </authorList>
    </citation>
    <scope>NUCLEOTIDE SEQUENCE [LARGE SCALE GENOMIC DNA]</scope>
    <source>
        <strain evidence="9 10">K2E09-144</strain>
    </source>
</reference>
<evidence type="ECO:0000313" key="10">
    <source>
        <dbReference type="Proteomes" id="UP000266340"/>
    </source>
</evidence>
<dbReference type="RefSeq" id="WP_119150073.1">
    <property type="nucleotide sequence ID" value="NZ_JBHSOV010000009.1"/>
</dbReference>
<keyword evidence="7" id="KW-0808">Transferase</keyword>
<dbReference type="EMBL" id="QXJM01000039">
    <property type="protein sequence ID" value="RIE02032.1"/>
    <property type="molecule type" value="Genomic_DNA"/>
</dbReference>
<evidence type="ECO:0000256" key="4">
    <source>
        <dbReference type="ARBA" id="ARBA00022692"/>
    </source>
</evidence>
<feature type="transmembrane region" description="Helical" evidence="8">
    <location>
        <begin position="70"/>
        <end position="93"/>
    </location>
</feature>
<evidence type="ECO:0000256" key="3">
    <source>
        <dbReference type="ARBA" id="ARBA00022475"/>
    </source>
</evidence>
<sequence length="470" mass="54631">MFFYSPNFIVFMIALLIPYFIFKRQRLFLLAAANALFYAAHPEGFIVLFLGMCLLTFGIVHLMTRPRWRWLFWVGIIANVLNLVLFKYTLFALDNLKLVGFQTAWTDSFAESIVLPLGISFYTFEFISYLVDVRRGDSKPTRSFFKFWVFVSMFPHLIAGPIMRGDELFPQLDKLPERRISWSDMKYGVYLFTLGIIKKLVIADQLSPIVKEYFDKGSALTGTESWIASYTFSFFIYNDFSAYTDMAIGLGIMLGVRFADNFKSPYLSGDPSEFWRRWHITLSRWIRDYVYIGLGGNRKGAVRTYLNLFGAMLVSGLWHGAMWTYVAWGGIHGLLQVVHRMSLGLNRISWIAAVRKSRLYRVIAVFVFFHIITWTWVFFHAPSIEMALDMTWKMLHAHADNVVAHPTFLLIVGLFAIHVAEFLLRKYEGAVGRAWRFVPFPLRSAVYLAIVLALIYYSKGDKYEFIYFQF</sequence>
<dbReference type="PIRSF" id="PIRSF500217">
    <property type="entry name" value="AlgI"/>
    <property type="match status" value="1"/>
</dbReference>
<name>A0A398CIX3_9BACL</name>
<evidence type="ECO:0000256" key="1">
    <source>
        <dbReference type="ARBA" id="ARBA00004651"/>
    </source>
</evidence>
<keyword evidence="5 8" id="KW-1133">Transmembrane helix</keyword>
<comment type="caution">
    <text evidence="9">The sequence shown here is derived from an EMBL/GenBank/DDBJ whole genome shotgun (WGS) entry which is preliminary data.</text>
</comment>
<keyword evidence="3 7" id="KW-1003">Cell membrane</keyword>
<accession>A0A398CIX3</accession>
<evidence type="ECO:0000256" key="6">
    <source>
        <dbReference type="ARBA" id="ARBA00023136"/>
    </source>
</evidence>
<feature type="transmembrane region" description="Helical" evidence="8">
    <location>
        <begin position="436"/>
        <end position="457"/>
    </location>
</feature>
<dbReference type="PANTHER" id="PTHR13285:SF18">
    <property type="entry name" value="PROTEIN-CYSTEINE N-PALMITOYLTRANSFERASE RASP"/>
    <property type="match status" value="1"/>
</dbReference>
<keyword evidence="7" id="KW-0012">Acyltransferase</keyword>
<comment type="subcellular location">
    <subcellularLocation>
        <location evidence="1">Cell membrane</location>
        <topology evidence="1">Multi-pass membrane protein</topology>
    </subcellularLocation>
</comment>
<protein>
    <submittedName>
        <fullName evidence="9">MBOAT family protein</fullName>
    </submittedName>
</protein>
<feature type="transmembrane region" description="Helical" evidence="8">
    <location>
        <begin position="359"/>
        <end position="382"/>
    </location>
</feature>
<feature type="transmembrane region" description="Helical" evidence="8">
    <location>
        <begin position="7"/>
        <end position="24"/>
    </location>
</feature>
<evidence type="ECO:0000256" key="7">
    <source>
        <dbReference type="PIRNR" id="PIRNR016636"/>
    </source>
</evidence>
<dbReference type="InterPro" id="IPR028362">
    <property type="entry name" value="AlgI"/>
</dbReference>
<feature type="transmembrane region" description="Helical" evidence="8">
    <location>
        <begin position="317"/>
        <end position="338"/>
    </location>
</feature>
<dbReference type="Proteomes" id="UP000266340">
    <property type="component" value="Unassembled WGS sequence"/>
</dbReference>
<dbReference type="OrthoDB" id="9805788at2"/>